<dbReference type="InterPro" id="IPR037401">
    <property type="entry name" value="SnoaL-like"/>
</dbReference>
<evidence type="ECO:0000313" key="3">
    <source>
        <dbReference type="Proteomes" id="UP000316096"/>
    </source>
</evidence>
<dbReference type="Pfam" id="PF13577">
    <property type="entry name" value="SnoaL_4"/>
    <property type="match status" value="1"/>
</dbReference>
<evidence type="ECO:0000313" key="2">
    <source>
        <dbReference type="EMBL" id="TQL87820.1"/>
    </source>
</evidence>
<dbReference type="InterPro" id="IPR032710">
    <property type="entry name" value="NTF2-like_dom_sf"/>
</dbReference>
<dbReference type="SUPFAM" id="SSF54427">
    <property type="entry name" value="NTF2-like"/>
    <property type="match status" value="1"/>
</dbReference>
<feature type="domain" description="SnoaL-like" evidence="1">
    <location>
        <begin position="6"/>
        <end position="123"/>
    </location>
</feature>
<accession>A0A543BSN3</accession>
<dbReference type="AlphaFoldDB" id="A0A543BSN3"/>
<dbReference type="Gene3D" id="3.10.450.50">
    <property type="match status" value="1"/>
</dbReference>
<dbReference type="OrthoDB" id="9180262at2"/>
<comment type="caution">
    <text evidence="2">The sequence shown here is derived from an EMBL/GenBank/DDBJ whole genome shotgun (WGS) entry which is preliminary data.</text>
</comment>
<protein>
    <submittedName>
        <fullName evidence="2">SnoaL-like protein</fullName>
    </submittedName>
</protein>
<dbReference type="RefSeq" id="WP_141963397.1">
    <property type="nucleotide sequence ID" value="NZ_VFOZ01000003.1"/>
</dbReference>
<organism evidence="2 3">
    <name type="scientific">Actinoallomurus bryophytorum</name>
    <dbReference type="NCBI Taxonomy" id="1490222"/>
    <lineage>
        <taxon>Bacteria</taxon>
        <taxon>Bacillati</taxon>
        <taxon>Actinomycetota</taxon>
        <taxon>Actinomycetes</taxon>
        <taxon>Streptosporangiales</taxon>
        <taxon>Thermomonosporaceae</taxon>
        <taxon>Actinoallomurus</taxon>
    </lineage>
</organism>
<reference evidence="2 3" key="1">
    <citation type="submission" date="2019-06" db="EMBL/GenBank/DDBJ databases">
        <title>Sequencing the genomes of 1000 actinobacteria strains.</title>
        <authorList>
            <person name="Klenk H.-P."/>
        </authorList>
    </citation>
    <scope>NUCLEOTIDE SEQUENCE [LARGE SCALE GENOMIC DNA]</scope>
    <source>
        <strain evidence="2 3">DSM 102200</strain>
    </source>
</reference>
<evidence type="ECO:0000259" key="1">
    <source>
        <dbReference type="Pfam" id="PF13577"/>
    </source>
</evidence>
<dbReference type="EMBL" id="VFOZ01000003">
    <property type="protein sequence ID" value="TQL87820.1"/>
    <property type="molecule type" value="Genomic_DNA"/>
</dbReference>
<proteinExistence type="predicted"/>
<gene>
    <name evidence="2" type="ORF">FB559_8429</name>
</gene>
<keyword evidence="3" id="KW-1185">Reference proteome</keyword>
<name>A0A543BSN3_9ACTN</name>
<dbReference type="Proteomes" id="UP000316096">
    <property type="component" value="Unassembled WGS sequence"/>
</dbReference>
<sequence>MALSDADRTVITDLISLHGHLVDGGELDRLDEVFTADVVYDVTDLGGGAIEGLAALRAAALAMGDSNPVGHHVTNIILTPLADGRVHARSKGIGVTVDGRCGSVTYEDTISRGDQDWRIAHRRVLARRVPLS</sequence>